<gene>
    <name evidence="1" type="ORF">BN1050_01763</name>
</gene>
<dbReference type="HOGENOM" id="CLU_2167897_0_0_9"/>
<evidence type="ECO:0000313" key="1">
    <source>
        <dbReference type="EMBL" id="CEA03995.1"/>
    </source>
</evidence>
<proteinExistence type="predicted"/>
<dbReference type="InterPro" id="IPR025083">
    <property type="entry name" value="DUF3969"/>
</dbReference>
<organism evidence="1">
    <name type="scientific">Metalysinibacillus saudimassiliensis</name>
    <dbReference type="NCBI Taxonomy" id="1461583"/>
    <lineage>
        <taxon>Bacteria</taxon>
        <taxon>Bacillati</taxon>
        <taxon>Bacillota</taxon>
        <taxon>Bacilli</taxon>
        <taxon>Bacillales</taxon>
        <taxon>Caryophanaceae</taxon>
        <taxon>Metalysinibacillus</taxon>
    </lineage>
</organism>
<dbReference type="PATRIC" id="fig|1461583.4.peg.1691"/>
<accession>A0A078MCJ5</accession>
<dbReference type="AlphaFoldDB" id="A0A078MCJ5"/>
<sequence>MHTLTMTAKEQPVIERALVIHILGVISALEHRSITIEEAETLWFCREVTTLLQRKAIRHEIVHILQLGRELRQIEKFIPHAVPKSLHDMRTLATNWLISNDTKIVATVWQ</sequence>
<protein>
    <submittedName>
        <fullName evidence="1">Uncharacterized protein</fullName>
    </submittedName>
</protein>
<dbReference type="Pfam" id="PF13108">
    <property type="entry name" value="DUF3969"/>
    <property type="match status" value="1"/>
</dbReference>
<reference evidence="1" key="1">
    <citation type="submission" date="2014-07" db="EMBL/GenBank/DDBJ databases">
        <authorList>
            <person name="Urmite Genomes Urmite Genomes"/>
        </authorList>
    </citation>
    <scope>NUCLEOTIDE SEQUENCE</scope>
    <source>
        <strain evidence="1">13S34_air</strain>
    </source>
</reference>
<dbReference type="EMBL" id="LN483075">
    <property type="protein sequence ID" value="CEA03995.1"/>
    <property type="molecule type" value="Genomic_DNA"/>
</dbReference>
<name>A0A078MCJ5_9BACL</name>